<keyword evidence="3" id="KW-1185">Reference proteome</keyword>
<gene>
    <name evidence="2" type="ORF">RM479_13640</name>
</gene>
<name>A0ABU2MAA2_9ACTN</name>
<comment type="caution">
    <text evidence="2">The sequence shown here is derived from an EMBL/GenBank/DDBJ whole genome shotgun (WGS) entry which is preliminary data.</text>
</comment>
<dbReference type="RefSeq" id="WP_311512109.1">
    <property type="nucleotide sequence ID" value="NZ_JAVREP010000008.1"/>
</dbReference>
<keyword evidence="1" id="KW-1133">Transmembrane helix</keyword>
<proteinExistence type="predicted"/>
<keyword evidence="1" id="KW-0812">Transmembrane</keyword>
<evidence type="ECO:0000256" key="1">
    <source>
        <dbReference type="SAM" id="Phobius"/>
    </source>
</evidence>
<organism evidence="2 3">
    <name type="scientific">Nocardiopsis lambiniae</name>
    <dbReference type="NCBI Taxonomy" id="3075539"/>
    <lineage>
        <taxon>Bacteria</taxon>
        <taxon>Bacillati</taxon>
        <taxon>Actinomycetota</taxon>
        <taxon>Actinomycetes</taxon>
        <taxon>Streptosporangiales</taxon>
        <taxon>Nocardiopsidaceae</taxon>
        <taxon>Nocardiopsis</taxon>
    </lineage>
</organism>
<dbReference type="Proteomes" id="UP001183390">
    <property type="component" value="Unassembled WGS sequence"/>
</dbReference>
<dbReference type="EMBL" id="JAVREP010000008">
    <property type="protein sequence ID" value="MDT0329457.1"/>
    <property type="molecule type" value="Genomic_DNA"/>
</dbReference>
<evidence type="ECO:0000313" key="3">
    <source>
        <dbReference type="Proteomes" id="UP001183390"/>
    </source>
</evidence>
<reference evidence="3" key="1">
    <citation type="submission" date="2023-07" db="EMBL/GenBank/DDBJ databases">
        <title>30 novel species of actinomycetes from the DSMZ collection.</title>
        <authorList>
            <person name="Nouioui I."/>
        </authorList>
    </citation>
    <scope>NUCLEOTIDE SEQUENCE [LARGE SCALE GENOMIC DNA]</scope>
    <source>
        <strain evidence="3">DSM 44743</strain>
    </source>
</reference>
<accession>A0ABU2MAA2</accession>
<keyword evidence="1" id="KW-0472">Membrane</keyword>
<protein>
    <submittedName>
        <fullName evidence="2">Uncharacterized protein</fullName>
    </submittedName>
</protein>
<sequence length="145" mass="14567">MRRRRFGPFEVVILLAALCLIAVGASGFDQAVRAARADGAPGRFAVTSSDCVSHLGHSSCTCLGDYAADDGSVRLTGVPLVGGGDDCTAGTVRAAVDIGVGTRVVDPGGSGEWVVTALILAAGTGLALWSVIPLSNRGGVRSAAR</sequence>
<evidence type="ECO:0000313" key="2">
    <source>
        <dbReference type="EMBL" id="MDT0329457.1"/>
    </source>
</evidence>
<feature type="transmembrane region" description="Helical" evidence="1">
    <location>
        <begin position="113"/>
        <end position="132"/>
    </location>
</feature>